<evidence type="ECO:0000313" key="2">
    <source>
        <dbReference type="Proteomes" id="UP001196413"/>
    </source>
</evidence>
<keyword evidence="2" id="KW-1185">Reference proteome</keyword>
<dbReference type="Gene3D" id="1.10.510.10">
    <property type="entry name" value="Transferase(Phosphotransferase) domain 1"/>
    <property type="match status" value="1"/>
</dbReference>
<organism evidence="1 2">
    <name type="scientific">Parelaphostrongylus tenuis</name>
    <name type="common">Meningeal worm</name>
    <dbReference type="NCBI Taxonomy" id="148309"/>
    <lineage>
        <taxon>Eukaryota</taxon>
        <taxon>Metazoa</taxon>
        <taxon>Ecdysozoa</taxon>
        <taxon>Nematoda</taxon>
        <taxon>Chromadorea</taxon>
        <taxon>Rhabditida</taxon>
        <taxon>Rhabditina</taxon>
        <taxon>Rhabditomorpha</taxon>
        <taxon>Strongyloidea</taxon>
        <taxon>Metastrongylidae</taxon>
        <taxon>Parelaphostrongylus</taxon>
    </lineage>
</organism>
<evidence type="ECO:0000313" key="1">
    <source>
        <dbReference type="EMBL" id="KAJ1358280.1"/>
    </source>
</evidence>
<accession>A0AAD5MHP1</accession>
<dbReference type="AlphaFoldDB" id="A0AAD5MHP1"/>
<reference evidence="1" key="1">
    <citation type="submission" date="2021-06" db="EMBL/GenBank/DDBJ databases">
        <title>Parelaphostrongylus tenuis whole genome reference sequence.</title>
        <authorList>
            <person name="Garwood T.J."/>
            <person name="Larsen P.A."/>
            <person name="Fountain-Jones N.M."/>
            <person name="Garbe J.R."/>
            <person name="Macchietto M.G."/>
            <person name="Kania S.A."/>
            <person name="Gerhold R.W."/>
            <person name="Richards J.E."/>
            <person name="Wolf T.M."/>
        </authorList>
    </citation>
    <scope>NUCLEOTIDE SEQUENCE</scope>
    <source>
        <strain evidence="1">MNPRO001-30</strain>
        <tissue evidence="1">Meninges</tissue>
    </source>
</reference>
<protein>
    <submittedName>
        <fullName evidence="1">Uncharacterized protein</fullName>
    </submittedName>
</protein>
<dbReference type="EMBL" id="JAHQIW010003354">
    <property type="protein sequence ID" value="KAJ1358280.1"/>
    <property type="molecule type" value="Genomic_DNA"/>
</dbReference>
<proteinExistence type="predicted"/>
<dbReference type="Proteomes" id="UP001196413">
    <property type="component" value="Unassembled WGS sequence"/>
</dbReference>
<name>A0AAD5MHP1_PARTN</name>
<comment type="caution">
    <text evidence="1">The sequence shown here is derived from an EMBL/GenBank/DDBJ whole genome shotgun (WGS) entry which is preliminary data.</text>
</comment>
<gene>
    <name evidence="1" type="ORF">KIN20_016675</name>
</gene>
<sequence>MPFLVLCRAKEELSKMIDYIDTLKYYDHVDYNYIYKLAEQGAKSAGGDINNLYDWEKAVGPSVTTTAEETVKQSN</sequence>